<dbReference type="Pfam" id="PF00112">
    <property type="entry name" value="Peptidase_C1"/>
    <property type="match status" value="1"/>
</dbReference>
<evidence type="ECO:0000256" key="4">
    <source>
        <dbReference type="ARBA" id="ARBA00022807"/>
    </source>
</evidence>
<evidence type="ECO:0000313" key="6">
    <source>
        <dbReference type="EnsemblPlants" id="QL02p001528:mrna"/>
    </source>
</evidence>
<feature type="domain" description="Peptidase C1A papain C-terminal" evidence="5">
    <location>
        <begin position="2"/>
        <end position="227"/>
    </location>
</feature>
<accession>A0A7N2QY47</accession>
<evidence type="ECO:0000256" key="1">
    <source>
        <dbReference type="ARBA" id="ARBA00008455"/>
    </source>
</evidence>
<dbReference type="InterPro" id="IPR013128">
    <property type="entry name" value="Peptidase_C1A"/>
</dbReference>
<dbReference type="PROSITE" id="PS00639">
    <property type="entry name" value="THIOL_PROTEASE_HIS"/>
    <property type="match status" value="1"/>
</dbReference>
<keyword evidence="4" id="KW-0788">Thiol protease</keyword>
<dbReference type="SMART" id="SM00645">
    <property type="entry name" value="Pept_C1"/>
    <property type="match status" value="1"/>
</dbReference>
<dbReference type="PANTHER" id="PTHR12411">
    <property type="entry name" value="CYSTEINE PROTEASE FAMILY C1-RELATED"/>
    <property type="match status" value="1"/>
</dbReference>
<dbReference type="GeneID" id="115971828"/>
<dbReference type="SUPFAM" id="SSF54001">
    <property type="entry name" value="Cysteine proteinases"/>
    <property type="match status" value="1"/>
</dbReference>
<keyword evidence="2" id="KW-0645">Protease</keyword>
<proteinExistence type="inferred from homology"/>
<dbReference type="Gramene" id="QL02p001528:mrna">
    <property type="protein sequence ID" value="QL02p001528:mrna"/>
    <property type="gene ID" value="QL02p001528"/>
</dbReference>
<dbReference type="AlphaFoldDB" id="A0A7N2QY47"/>
<dbReference type="OrthoDB" id="190265at2759"/>
<dbReference type="EnsemblPlants" id="QL02p001528:mrna">
    <property type="protein sequence ID" value="QL02p001528:mrna"/>
    <property type="gene ID" value="QL02p001528"/>
</dbReference>
<evidence type="ECO:0000313" key="7">
    <source>
        <dbReference type="Proteomes" id="UP000594261"/>
    </source>
</evidence>
<protein>
    <recommendedName>
        <fullName evidence="5">Peptidase C1A papain C-terminal domain-containing protein</fullName>
    </recommendedName>
</protein>
<reference evidence="7" key="1">
    <citation type="journal article" date="2016" name="G3 (Bethesda)">
        <title>First Draft Assembly and Annotation of the Genome of a California Endemic Oak Quercus lobata Nee (Fagaceae).</title>
        <authorList>
            <person name="Sork V.L."/>
            <person name="Fitz-Gibbon S.T."/>
            <person name="Puiu D."/>
            <person name="Crepeau M."/>
            <person name="Gugger P.F."/>
            <person name="Sherman R."/>
            <person name="Stevens K."/>
            <person name="Langley C.H."/>
            <person name="Pellegrini M."/>
            <person name="Salzberg S.L."/>
        </authorList>
    </citation>
    <scope>NUCLEOTIDE SEQUENCE [LARGE SCALE GENOMIC DNA]</scope>
    <source>
        <strain evidence="7">cv. SW786</strain>
    </source>
</reference>
<reference evidence="6" key="2">
    <citation type="submission" date="2021-01" db="UniProtKB">
        <authorList>
            <consortium name="EnsemblPlants"/>
        </authorList>
    </citation>
    <scope>IDENTIFICATION</scope>
</reference>
<evidence type="ECO:0000256" key="2">
    <source>
        <dbReference type="ARBA" id="ARBA00022670"/>
    </source>
</evidence>
<dbReference type="InterPro" id="IPR025660">
    <property type="entry name" value="Pept_his_AS"/>
</dbReference>
<dbReference type="InterPro" id="IPR000668">
    <property type="entry name" value="Peptidase_C1A_C"/>
</dbReference>
<name>A0A7N2QY47_QUELO</name>
<organism evidence="6 7">
    <name type="scientific">Quercus lobata</name>
    <name type="common">Valley oak</name>
    <dbReference type="NCBI Taxonomy" id="97700"/>
    <lineage>
        <taxon>Eukaryota</taxon>
        <taxon>Viridiplantae</taxon>
        <taxon>Streptophyta</taxon>
        <taxon>Embryophyta</taxon>
        <taxon>Tracheophyta</taxon>
        <taxon>Spermatophyta</taxon>
        <taxon>Magnoliopsida</taxon>
        <taxon>eudicotyledons</taxon>
        <taxon>Gunneridae</taxon>
        <taxon>Pentapetalae</taxon>
        <taxon>rosids</taxon>
        <taxon>fabids</taxon>
        <taxon>Fagales</taxon>
        <taxon>Fagaceae</taxon>
        <taxon>Quercus</taxon>
    </lineage>
</organism>
<evidence type="ECO:0000256" key="3">
    <source>
        <dbReference type="ARBA" id="ARBA00022801"/>
    </source>
</evidence>
<dbReference type="InterPro" id="IPR038765">
    <property type="entry name" value="Papain-like_cys_pep_sf"/>
</dbReference>
<keyword evidence="3" id="KW-0378">Hydrolase</keyword>
<dbReference type="Gene3D" id="3.90.70.10">
    <property type="entry name" value="Cysteine proteinases"/>
    <property type="match status" value="1"/>
</dbReference>
<evidence type="ECO:0000259" key="5">
    <source>
        <dbReference type="SMART" id="SM00645"/>
    </source>
</evidence>
<dbReference type="RefSeq" id="XP_030947758.1">
    <property type="nucleotide sequence ID" value="XM_031091898.1"/>
</dbReference>
<gene>
    <name evidence="6" type="primary">LOC115971828</name>
</gene>
<dbReference type="KEGG" id="qlo:115971828"/>
<dbReference type="Proteomes" id="UP000594261">
    <property type="component" value="Chromosome 2"/>
</dbReference>
<keyword evidence="7" id="KW-1185">Reference proteome</keyword>
<dbReference type="InParanoid" id="A0A7N2QY47"/>
<dbReference type="GO" id="GO:0006508">
    <property type="term" value="P:proteolysis"/>
    <property type="evidence" value="ECO:0007669"/>
    <property type="project" value="UniProtKB-KW"/>
</dbReference>
<dbReference type="GO" id="GO:0008234">
    <property type="term" value="F:cysteine-type peptidase activity"/>
    <property type="evidence" value="ECO:0007669"/>
    <property type="project" value="UniProtKB-KW"/>
</dbReference>
<comment type="similarity">
    <text evidence="1">Belongs to the peptidase C1 family.</text>
</comment>
<sequence>MDHDDCDLRCGPGGPVLRRVRNQGPSSIGWALTILSAMEYTLARINPADNELSLQFIIYTLREYLIARKLIQDDARTWRGDYEVPMLEVFRWLMLHGVAKESECKSLAKVFLDSGMTVAYLQDYTVINVENEELMLNLLSDGFCLCATIQIFEDLKEYKHDENSVYEATAEDKEFVSHAVLITGFGTTPITRKKFWWIKNSWGEEWGDKGFGRIYRGYDAIHPRTGQGNPNLLKEVIVCRVVKEKVLD</sequence>